<feature type="transmembrane region" description="Helical" evidence="1">
    <location>
        <begin position="86"/>
        <end position="102"/>
    </location>
</feature>
<dbReference type="InterPro" id="IPR021836">
    <property type="entry name" value="DUF3429"/>
</dbReference>
<name>A0ABT6MXN7_9SPHN</name>
<organism evidence="2 3">
    <name type="scientific">Sphingomonas oryzagri</name>
    <dbReference type="NCBI Taxonomy" id="3042314"/>
    <lineage>
        <taxon>Bacteria</taxon>
        <taxon>Pseudomonadati</taxon>
        <taxon>Pseudomonadota</taxon>
        <taxon>Alphaproteobacteria</taxon>
        <taxon>Sphingomonadales</taxon>
        <taxon>Sphingomonadaceae</taxon>
        <taxon>Sphingomonas</taxon>
    </lineage>
</organism>
<dbReference type="RefSeq" id="WP_281042893.1">
    <property type="nucleotide sequence ID" value="NZ_JARYGZ010000001.1"/>
</dbReference>
<dbReference type="Pfam" id="PF11911">
    <property type="entry name" value="DUF3429"/>
    <property type="match status" value="1"/>
</dbReference>
<sequence length="163" mass="17301">MSEGELVAFGRGRRPPMQAIVLGAMGLLPMVIALFVRLAAGMDPDTPLPGKIGGLALTYAAMILSFLGGIWWGVASTRASEEERSRLMVIAVAPAILATLLYGLSADMPVMCSTLLGLVIALTPLVDRMLEKKRLVPAWWMNLRLPLSLALGALTIGLGFALT</sequence>
<evidence type="ECO:0000313" key="2">
    <source>
        <dbReference type="EMBL" id="MDH7637541.1"/>
    </source>
</evidence>
<protein>
    <submittedName>
        <fullName evidence="2">DUF3429 domain-containing protein</fullName>
    </submittedName>
</protein>
<keyword evidence="3" id="KW-1185">Reference proteome</keyword>
<accession>A0ABT6MXN7</accession>
<feature type="transmembrane region" description="Helical" evidence="1">
    <location>
        <begin position="52"/>
        <end position="74"/>
    </location>
</feature>
<evidence type="ECO:0000256" key="1">
    <source>
        <dbReference type="SAM" id="Phobius"/>
    </source>
</evidence>
<dbReference type="PANTHER" id="PTHR15887">
    <property type="entry name" value="TRANSMEMBRANE PROTEIN 69"/>
    <property type="match status" value="1"/>
</dbReference>
<proteinExistence type="predicted"/>
<feature type="transmembrane region" description="Helical" evidence="1">
    <location>
        <begin position="20"/>
        <end position="40"/>
    </location>
</feature>
<feature type="transmembrane region" description="Helical" evidence="1">
    <location>
        <begin position="138"/>
        <end position="162"/>
    </location>
</feature>
<comment type="caution">
    <text evidence="2">The sequence shown here is derived from an EMBL/GenBank/DDBJ whole genome shotgun (WGS) entry which is preliminary data.</text>
</comment>
<dbReference type="PANTHER" id="PTHR15887:SF1">
    <property type="entry name" value="TRANSMEMBRANE PROTEIN 69"/>
    <property type="match status" value="1"/>
</dbReference>
<dbReference type="Proteomes" id="UP001160625">
    <property type="component" value="Unassembled WGS sequence"/>
</dbReference>
<evidence type="ECO:0000313" key="3">
    <source>
        <dbReference type="Proteomes" id="UP001160625"/>
    </source>
</evidence>
<dbReference type="EMBL" id="JARYGZ010000001">
    <property type="protein sequence ID" value="MDH7637541.1"/>
    <property type="molecule type" value="Genomic_DNA"/>
</dbReference>
<gene>
    <name evidence="2" type="ORF">QGN17_02245</name>
</gene>
<keyword evidence="1" id="KW-0812">Transmembrane</keyword>
<keyword evidence="1" id="KW-0472">Membrane</keyword>
<reference evidence="2" key="1">
    <citation type="submission" date="2023-04" db="EMBL/GenBank/DDBJ databases">
        <title>Sphingomonas sp. MAHUQ-71 isolated from rice field.</title>
        <authorList>
            <person name="Huq M.A."/>
        </authorList>
    </citation>
    <scope>NUCLEOTIDE SEQUENCE</scope>
    <source>
        <strain evidence="2">MAHUQ-71</strain>
    </source>
</reference>
<keyword evidence="1" id="KW-1133">Transmembrane helix</keyword>